<name>A0A820U896_9BILA</name>
<dbReference type="EMBL" id="CAJOBO010003155">
    <property type="protein sequence ID" value="CAF4482604.1"/>
    <property type="molecule type" value="Genomic_DNA"/>
</dbReference>
<feature type="region of interest" description="Disordered" evidence="1">
    <location>
        <begin position="1709"/>
        <end position="1729"/>
    </location>
</feature>
<evidence type="ECO:0000256" key="1">
    <source>
        <dbReference type="SAM" id="MobiDB-lite"/>
    </source>
</evidence>
<evidence type="ECO:0000313" key="3">
    <source>
        <dbReference type="Proteomes" id="UP000663851"/>
    </source>
</evidence>
<protein>
    <submittedName>
        <fullName evidence="2">Uncharacterized protein</fullName>
    </submittedName>
</protein>
<sequence>METGCSICLKTISNKKQRIRTVTIDAEAKIQFGYYSLHHRDLNRSLINTKVHAKCYHKYHDRWYNTSIRGTKVPKVSNTFEDKSMLVNDENSMPDKYSLLDNCNIEEDEYEDHDDNNDDDADHYETTKLLSSNEPSLNQLISHKKTSVLIDISNIEQSPRNAINRQSSEQLFFEENLPVNNTNDENNRMHSVSNHEFISSEELSVNFNSDDIQTNDEQDISISSGLVEEVSFLNTPRIDRCVDPQTSRARSQLRSTYQTSTPNVIYQKREIKTRHRRRSEEGIPHATAANDRALIYDTPLHELHAWLTSNLKDSGLVPLAEAQNFYNQIMKQYNQDEHSFDYTTIRGGILRKQLESQFPDYYHFETVNKRNGTYIALNNVSHYSRAAISLSKSSTLDVSDRQQPTTIISEAFDEDQREKCKIIFDAVRLLRNNMKNTLHLLETLFKEPNKMTELTSDLFADCVPLVIRNFIGLLTSNNRHFKNLENEYNYYDIFKKDLFQTNRKSLKNIAIGYDILNAKHDHIVSPKHILLANEICKHGRSNELMSIMNRFGHAASYKTITRVHRKVANQQIAKSSVPADVLPDCYLVQVADNFDLNRETLHGERSYHFLNRILVQTYENNFKRPMVQLVDNHNQLSSATLSIDGPTTTNFDASDEVSSVNFQQSIDQSTSTHCEDESSINKIRAADEALRDHSMTFYHDFEPFIDNTLNPHLFAYGCIKAYYNRLGINNLPLYSGFMATYLPHAIRPRHKVTFMAPINQDPNKSETAKECMVQMKKMLIDSGLQNNAVLVVDERIFRLCMEVKDEEWLNFQNIFLYPGDFHMMKCGMTVIWGLLEESGIDILIGELYKGATHRAVLSVAHFNKSLRAIKLIFTALHILLHNEFVQSLPTTLIDQFEQCMNKMPSNFTNVDDNQQWYAYVLDFLSNAKLKNVFDRWIDESCEKNLKFRFWTFVLLDLITPLIKLYTALRTSNFSARNAAVCDLAELFFSTNHRQYARLTARHLSDLRVCSQQYFDYLSKSFAVSRSNRNFSTIALDQTIEVTINKMGKGHGGITGRCSTDLIDVWSESYAFRSMLSTITSELAGVESASNSIESHIECSSSRMSSDHVDLQIILNKLVDEKLFSLDTDNKLGAVALKGYIHDRLVNCTTSLSQTLHASSLLHIHNNDSYDSTASNMNKRLKSKSKLDLKKIDAEIRRILLLAQYRSIDLVSVFGHEFCSAPISLCSLEDSSLLNQQSKSKDTFDFLKEKFPVAILTHMPPRNQQQALVIDGSSLLHFYPRAESNVFQYSIYLLTEHIIPLFNDYSRIDIIFGSSKSQDVKTFIKRHDAKSSTQTKYDKILRNYLLPTGKAYQNFVVSNRSRLAAAIVECWKEKDAIQKLPPKAILVMAGPNETAMKLEKDEQPIDMLELESNHVETDSRLILHVDQLIQNGFFNIVVKSIDSDVIILCIYYAYLPGLEKLVVDATLPKKSLKIIDCTYIHNELIDNFGVNPVLLLIVYALSGCDTCSFTRNISKRTFMQTLFEAPRDFTDLENLTVLPINRSDISAVEKLYVRCFSSGRRRRQSTCIVSSSGTISHLNQLNQKNVSINELRSLMAMAAFKKNATSIATSLPPTHDSLFYHCLRVSRQVAIWLQATNGYIGYPSSEESGFQISDGRAQIQWKSKLAFPNDRQLSSRGKHKGKCTRCVCILNQLPCTIFCQCPMDCSNRKTSETATPNVQTMPKPATSADRPMRVSTFSSTLFDYEYSDEEISDESSTSIDNVPVADMNDVDDSVPELYFYYAIRLN</sequence>
<comment type="caution">
    <text evidence="2">The sequence shown here is derived from an EMBL/GenBank/DDBJ whole genome shotgun (WGS) entry which is preliminary data.</text>
</comment>
<organism evidence="2 3">
    <name type="scientific">Rotaria socialis</name>
    <dbReference type="NCBI Taxonomy" id="392032"/>
    <lineage>
        <taxon>Eukaryota</taxon>
        <taxon>Metazoa</taxon>
        <taxon>Spiralia</taxon>
        <taxon>Gnathifera</taxon>
        <taxon>Rotifera</taxon>
        <taxon>Eurotatoria</taxon>
        <taxon>Bdelloidea</taxon>
        <taxon>Philodinida</taxon>
        <taxon>Philodinidae</taxon>
        <taxon>Rotaria</taxon>
    </lineage>
</organism>
<proteinExistence type="predicted"/>
<accession>A0A820U896</accession>
<gene>
    <name evidence="2" type="ORF">HFQ381_LOCUS26396</name>
</gene>
<evidence type="ECO:0000313" key="2">
    <source>
        <dbReference type="EMBL" id="CAF4482604.1"/>
    </source>
</evidence>
<reference evidence="2" key="1">
    <citation type="submission" date="2021-02" db="EMBL/GenBank/DDBJ databases">
        <authorList>
            <person name="Nowell W R."/>
        </authorList>
    </citation>
    <scope>NUCLEOTIDE SEQUENCE</scope>
</reference>
<dbReference type="PANTHER" id="PTHR47018:SF3">
    <property type="entry name" value="MYCBP-ASSOCIATED PROTEIN"/>
    <property type="match status" value="1"/>
</dbReference>
<dbReference type="PANTHER" id="PTHR47018">
    <property type="entry name" value="CXC DOMAIN-CONTAINING PROTEIN-RELATED"/>
    <property type="match status" value="1"/>
</dbReference>
<dbReference type="Proteomes" id="UP000663851">
    <property type="component" value="Unassembled WGS sequence"/>
</dbReference>